<gene>
    <name evidence="3" type="primary">sufD</name>
    <name evidence="3" type="ORF">ACFFRE_01420</name>
</gene>
<dbReference type="PANTHER" id="PTHR43575:SF1">
    <property type="entry name" value="PROTEIN ABCI7, CHLOROPLASTIC"/>
    <property type="match status" value="1"/>
</dbReference>
<reference evidence="3 4" key="1">
    <citation type="submission" date="2024-09" db="EMBL/GenBank/DDBJ databases">
        <authorList>
            <person name="Sun Q."/>
            <person name="Mori K."/>
        </authorList>
    </citation>
    <scope>NUCLEOTIDE SEQUENCE [LARGE SCALE GENOMIC DNA]</scope>
    <source>
        <strain evidence="3 4">JCM 15389</strain>
    </source>
</reference>
<dbReference type="Pfam" id="PF01458">
    <property type="entry name" value="SUFBD_core"/>
    <property type="match status" value="1"/>
</dbReference>
<evidence type="ECO:0000256" key="1">
    <source>
        <dbReference type="ARBA" id="ARBA00043967"/>
    </source>
</evidence>
<name>A0ABV6C1W3_9ACTN</name>
<dbReference type="InterPro" id="IPR037284">
    <property type="entry name" value="SUF_FeS_clus_asmbl_SufBD_sf"/>
</dbReference>
<dbReference type="InterPro" id="IPR011542">
    <property type="entry name" value="SUF_FeS_clus_asmbl_SufD"/>
</dbReference>
<evidence type="ECO:0000313" key="3">
    <source>
        <dbReference type="EMBL" id="MFC0080816.1"/>
    </source>
</evidence>
<proteinExistence type="inferred from homology"/>
<dbReference type="PANTHER" id="PTHR43575">
    <property type="entry name" value="PROTEIN ABCI7, CHLOROPLASTIC"/>
    <property type="match status" value="1"/>
</dbReference>
<feature type="domain" description="SUF system FeS cluster assembly SufBD core" evidence="2">
    <location>
        <begin position="91"/>
        <end position="316"/>
    </location>
</feature>
<evidence type="ECO:0000313" key="4">
    <source>
        <dbReference type="Proteomes" id="UP001589788"/>
    </source>
</evidence>
<comment type="similarity">
    <text evidence="1">Belongs to the iron-sulfur cluster assembly SufBD family.</text>
</comment>
<sequence length="371" mass="39840">MNGWLVPDWSTPALSVPDGLTIRRLVDSTPGAEVSLEPYWRGRSHGYPHLLRALNDAAAPDPVIIELAPGCVVDDPIEVVYVAQPEEDPCWAFPRLIVTVGAGAKATLVESYVSASGGVIVGNGLTQVELGSGADVLHFVFQAEDRESLHLSFLEARLGESSRFRSRLLATGARVGRHEVEVLLAGRGGTVELDGLFVSGESQQHDNVLLVTHAAPDCTSRQIYKGIVRADGRGVFNGRVDVRPGADGTEARQVNKNLLLSDQAEVDARPRLEIHADDVVCTHGAAVGGVDPEALFYLRSRAISEERAQALLAAGFAREFLDRFAPGPLRERAGRQLRAAGIASLELEDEKSESATTAWMVKQAVVPAGRH</sequence>
<organism evidence="3 4">
    <name type="scientific">Aciditerrimonas ferrireducens</name>
    <dbReference type="NCBI Taxonomy" id="667306"/>
    <lineage>
        <taxon>Bacteria</taxon>
        <taxon>Bacillati</taxon>
        <taxon>Actinomycetota</taxon>
        <taxon>Acidimicrobiia</taxon>
        <taxon>Acidimicrobiales</taxon>
        <taxon>Acidimicrobiaceae</taxon>
        <taxon>Aciditerrimonas</taxon>
    </lineage>
</organism>
<evidence type="ECO:0000259" key="2">
    <source>
        <dbReference type="Pfam" id="PF01458"/>
    </source>
</evidence>
<accession>A0ABV6C1W3</accession>
<dbReference type="InterPro" id="IPR000825">
    <property type="entry name" value="SUF_FeS_clus_asmbl_SufBD_core"/>
</dbReference>
<dbReference type="Proteomes" id="UP001589788">
    <property type="component" value="Unassembled WGS sequence"/>
</dbReference>
<dbReference type="InterPro" id="IPR055346">
    <property type="entry name" value="Fe-S_cluster_assembly_SufBD"/>
</dbReference>
<keyword evidence="4" id="KW-1185">Reference proteome</keyword>
<dbReference type="SUPFAM" id="SSF101960">
    <property type="entry name" value="Stabilizer of iron transporter SufD"/>
    <property type="match status" value="1"/>
</dbReference>
<dbReference type="NCBIfam" id="TIGR01981">
    <property type="entry name" value="sufD"/>
    <property type="match status" value="1"/>
</dbReference>
<dbReference type="EMBL" id="JBHLYQ010000006">
    <property type="protein sequence ID" value="MFC0080816.1"/>
    <property type="molecule type" value="Genomic_DNA"/>
</dbReference>
<comment type="caution">
    <text evidence="3">The sequence shown here is derived from an EMBL/GenBank/DDBJ whole genome shotgun (WGS) entry which is preliminary data.</text>
</comment>
<protein>
    <submittedName>
        <fullName evidence="3">Fe-S cluster assembly protein SufD</fullName>
    </submittedName>
</protein>